<evidence type="ECO:0000256" key="3">
    <source>
        <dbReference type="ARBA" id="ARBA00022884"/>
    </source>
</evidence>
<dbReference type="FunFam" id="3.40.50.790:FF:000001">
    <property type="entry name" value="50S ribosomal protein L1"/>
    <property type="match status" value="1"/>
</dbReference>
<dbReference type="PIRSF" id="PIRSF002155">
    <property type="entry name" value="Ribosomal_L1"/>
    <property type="match status" value="1"/>
</dbReference>
<sequence>MTRISKRHHENKSLVDPENRYELQEAISILKNSVNVKFNESVDVAINLGVDSKQSDQNVRGSALLPNGTGKTMRVIVFAEGDEADIAKEAGADSVGMDDLAEKIKSGYLDFDLVIATPSSMKIVGQLGQVLGPKGLMPNPKDGTVTKNIKDAVLNAKKGQAMFRNDKSGIIHCSIGKLSFDDQAIKENFSSLLEQVNKSKPPSAKGIFIKAVTLSSTMGPGIKLKES</sequence>
<keyword evidence="4" id="KW-0689">Ribosomal protein</keyword>
<dbReference type="InterPro" id="IPR023673">
    <property type="entry name" value="Ribosomal_uL1_CS"/>
</dbReference>
<evidence type="ECO:0000256" key="4">
    <source>
        <dbReference type="ARBA" id="ARBA00022980"/>
    </source>
</evidence>
<dbReference type="AlphaFoldDB" id="A0A381T1N4"/>
<dbReference type="Gene3D" id="3.40.50.790">
    <property type="match status" value="1"/>
</dbReference>
<keyword evidence="5" id="KW-0687">Ribonucleoprotein</keyword>
<organism evidence="6">
    <name type="scientific">marine metagenome</name>
    <dbReference type="NCBI Taxonomy" id="408172"/>
    <lineage>
        <taxon>unclassified sequences</taxon>
        <taxon>metagenomes</taxon>
        <taxon>ecological metagenomes</taxon>
    </lineage>
</organism>
<evidence type="ECO:0000256" key="5">
    <source>
        <dbReference type="ARBA" id="ARBA00023274"/>
    </source>
</evidence>
<protein>
    <recommendedName>
        <fullName evidence="7">Ribosomal protein</fullName>
    </recommendedName>
</protein>
<proteinExistence type="inferred from homology"/>
<keyword evidence="2" id="KW-0699">rRNA-binding</keyword>
<evidence type="ECO:0000313" key="6">
    <source>
        <dbReference type="EMBL" id="SVA09604.1"/>
    </source>
</evidence>
<dbReference type="SUPFAM" id="SSF56808">
    <property type="entry name" value="Ribosomal protein L1"/>
    <property type="match status" value="1"/>
</dbReference>
<dbReference type="InterPro" id="IPR016095">
    <property type="entry name" value="Ribosomal_uL1_3-a/b-sand"/>
</dbReference>
<comment type="similarity">
    <text evidence="1">Belongs to the universal ribosomal protein uL1 family.</text>
</comment>
<dbReference type="CDD" id="cd00403">
    <property type="entry name" value="Ribosomal_L1"/>
    <property type="match status" value="1"/>
</dbReference>
<dbReference type="GO" id="GO:0003735">
    <property type="term" value="F:structural constituent of ribosome"/>
    <property type="evidence" value="ECO:0007669"/>
    <property type="project" value="InterPro"/>
</dbReference>
<keyword evidence="3" id="KW-0694">RNA-binding</keyword>
<evidence type="ECO:0000256" key="1">
    <source>
        <dbReference type="ARBA" id="ARBA00010531"/>
    </source>
</evidence>
<dbReference type="Gene3D" id="3.30.190.20">
    <property type="match status" value="1"/>
</dbReference>
<dbReference type="NCBIfam" id="TIGR01169">
    <property type="entry name" value="rplA_bact"/>
    <property type="match status" value="1"/>
</dbReference>
<reference evidence="6" key="1">
    <citation type="submission" date="2018-05" db="EMBL/GenBank/DDBJ databases">
        <authorList>
            <person name="Lanie J.A."/>
            <person name="Ng W.-L."/>
            <person name="Kazmierczak K.M."/>
            <person name="Andrzejewski T.M."/>
            <person name="Davidsen T.M."/>
            <person name="Wayne K.J."/>
            <person name="Tettelin H."/>
            <person name="Glass J.I."/>
            <person name="Rusch D."/>
            <person name="Podicherti R."/>
            <person name="Tsui H.-C.T."/>
            <person name="Winkler M.E."/>
        </authorList>
    </citation>
    <scope>NUCLEOTIDE SEQUENCE</scope>
</reference>
<dbReference type="GO" id="GO:0022625">
    <property type="term" value="C:cytosolic large ribosomal subunit"/>
    <property type="evidence" value="ECO:0007669"/>
    <property type="project" value="TreeGrafter"/>
</dbReference>
<dbReference type="PANTHER" id="PTHR36427:SF3">
    <property type="entry name" value="LARGE RIBOSOMAL SUBUNIT PROTEIN UL1M"/>
    <property type="match status" value="1"/>
</dbReference>
<dbReference type="InterPro" id="IPR023674">
    <property type="entry name" value="Ribosomal_uL1-like"/>
</dbReference>
<dbReference type="Pfam" id="PF00687">
    <property type="entry name" value="Ribosomal_L1"/>
    <property type="match status" value="1"/>
</dbReference>
<accession>A0A381T1N4</accession>
<dbReference type="InterPro" id="IPR002143">
    <property type="entry name" value="Ribosomal_uL1"/>
</dbReference>
<dbReference type="InterPro" id="IPR028364">
    <property type="entry name" value="Ribosomal_uL1/biogenesis"/>
</dbReference>
<gene>
    <name evidence="6" type="ORF">METZ01_LOCUS62458</name>
</gene>
<evidence type="ECO:0000256" key="2">
    <source>
        <dbReference type="ARBA" id="ARBA00022730"/>
    </source>
</evidence>
<dbReference type="InterPro" id="IPR005878">
    <property type="entry name" value="Ribosom_uL1_bac-type"/>
</dbReference>
<dbReference type="PANTHER" id="PTHR36427">
    <property type="entry name" value="54S RIBOSOMAL PROTEIN L1, MITOCHONDRIAL"/>
    <property type="match status" value="1"/>
</dbReference>
<dbReference type="GO" id="GO:0019843">
    <property type="term" value="F:rRNA binding"/>
    <property type="evidence" value="ECO:0007669"/>
    <property type="project" value="UniProtKB-KW"/>
</dbReference>
<name>A0A381T1N4_9ZZZZ</name>
<dbReference type="EMBL" id="UINC01003832">
    <property type="protein sequence ID" value="SVA09604.1"/>
    <property type="molecule type" value="Genomic_DNA"/>
</dbReference>
<dbReference type="HAMAP" id="MF_01318_B">
    <property type="entry name" value="Ribosomal_uL1_B"/>
    <property type="match status" value="1"/>
</dbReference>
<dbReference type="GO" id="GO:0006412">
    <property type="term" value="P:translation"/>
    <property type="evidence" value="ECO:0007669"/>
    <property type="project" value="InterPro"/>
</dbReference>
<evidence type="ECO:0008006" key="7">
    <source>
        <dbReference type="Google" id="ProtNLM"/>
    </source>
</evidence>
<dbReference type="PROSITE" id="PS01199">
    <property type="entry name" value="RIBOSOMAL_L1"/>
    <property type="match status" value="1"/>
</dbReference>